<dbReference type="InterPro" id="IPR005021">
    <property type="entry name" value="Terminase_largesu-like"/>
</dbReference>
<name>A0A6J5M5B9_9CAUD</name>
<evidence type="ECO:0000256" key="1">
    <source>
        <dbReference type="SAM" id="MobiDB-lite"/>
    </source>
</evidence>
<organism evidence="3">
    <name type="scientific">uncultured Caudovirales phage</name>
    <dbReference type="NCBI Taxonomy" id="2100421"/>
    <lineage>
        <taxon>Viruses</taxon>
        <taxon>Duplodnaviria</taxon>
        <taxon>Heunggongvirae</taxon>
        <taxon>Uroviricota</taxon>
        <taxon>Caudoviricetes</taxon>
        <taxon>Peduoviridae</taxon>
        <taxon>Maltschvirus</taxon>
        <taxon>Maltschvirus maltsch</taxon>
    </lineage>
</organism>
<evidence type="ECO:0000259" key="2">
    <source>
        <dbReference type="Pfam" id="PF03354"/>
    </source>
</evidence>
<dbReference type="InterPro" id="IPR046461">
    <property type="entry name" value="TerL_ATPase"/>
</dbReference>
<dbReference type="InterPro" id="IPR027417">
    <property type="entry name" value="P-loop_NTPase"/>
</dbReference>
<feature type="domain" description="Terminase large subunit-like ATPase" evidence="2">
    <location>
        <begin position="46"/>
        <end position="215"/>
    </location>
</feature>
<dbReference type="Gene3D" id="3.30.420.240">
    <property type="match status" value="1"/>
</dbReference>
<dbReference type="Gene3D" id="3.40.50.300">
    <property type="entry name" value="P-loop containing nucleotide triphosphate hydrolases"/>
    <property type="match status" value="1"/>
</dbReference>
<feature type="compositionally biased region" description="Basic residues" evidence="1">
    <location>
        <begin position="1"/>
        <end position="19"/>
    </location>
</feature>
<evidence type="ECO:0000313" key="3">
    <source>
        <dbReference type="EMBL" id="CAB4142195.1"/>
    </source>
</evidence>
<protein>
    <submittedName>
        <fullName evidence="3">Terminase large subunit, Lambdalikevirus-type</fullName>
    </submittedName>
</protein>
<accession>A0A6J5M5B9</accession>
<dbReference type="Pfam" id="PF03354">
    <property type="entry name" value="TerL_ATPase"/>
    <property type="match status" value="1"/>
</dbReference>
<dbReference type="PANTHER" id="PTHR41287">
    <property type="match status" value="1"/>
</dbReference>
<gene>
    <name evidence="3" type="ORF">UFOVP439_9</name>
</gene>
<reference evidence="3" key="1">
    <citation type="submission" date="2020-04" db="EMBL/GenBank/DDBJ databases">
        <authorList>
            <person name="Chiriac C."/>
            <person name="Salcher M."/>
            <person name="Ghai R."/>
            <person name="Kavagutti S V."/>
        </authorList>
    </citation>
    <scope>NUCLEOTIDE SEQUENCE</scope>
</reference>
<sequence length="474" mass="52707">MTTKPRKSNALRGATKPRLHSPLLKGENKLQDVKDLCAIVKMDLMPWQEFVLKDMLTVDKKGMWVRKTNLILVARQNGKTHLARMLILAHLIKWNTNVLIMSSNRSMALDTFRQVTHLLETNDHLKGFVKQIRHANGTESIEMLSGARLDVVAATRDGSRGRSVNGLLYIDEVREITEDGFRAATPTTRAHPNSQTLLTSNAGDAFSTVLNDLRERAIDYPPKSFGFYEYSAPQYCKIDDRNAWALANPSLGYTITEEAIEEAIATSPIENTRTETLCQWIDSLSSPWPHGILEDTSDNTLEMSPGAYTVFGFDVSPSRRNGSLVAGQLLPDGRIGIGILETYSSQVAIDELKMAASIKAWCDIYKPRLVCYDKYATQTIADRLANAGVMVEDVSGQQFYKACGDLLEGLVNHRVIHNGQEELIQQMNNCAAKVNDSAWRIIKRKSAGDISAPIGLAMVVSKLMIPQPKPQIFT</sequence>
<dbReference type="PANTHER" id="PTHR41287:SF1">
    <property type="entry name" value="PROTEIN YMFN"/>
    <property type="match status" value="1"/>
</dbReference>
<proteinExistence type="predicted"/>
<dbReference type="EMBL" id="LR796407">
    <property type="protein sequence ID" value="CAB4142195.1"/>
    <property type="molecule type" value="Genomic_DNA"/>
</dbReference>
<feature type="region of interest" description="Disordered" evidence="1">
    <location>
        <begin position="1"/>
        <end position="20"/>
    </location>
</feature>